<dbReference type="InterPro" id="IPR029052">
    <property type="entry name" value="Metallo-depent_PP-like"/>
</dbReference>
<dbReference type="InterPro" id="IPR004843">
    <property type="entry name" value="Calcineurin-like_PHP"/>
</dbReference>
<keyword evidence="6" id="KW-1185">Reference proteome</keyword>
<accession>A0ABS4KM28</accession>
<evidence type="ECO:0000313" key="5">
    <source>
        <dbReference type="EMBL" id="MBP2028844.1"/>
    </source>
</evidence>
<organism evidence="5 6">
    <name type="scientific">Acetoanaerobium pronyense</name>
    <dbReference type="NCBI Taxonomy" id="1482736"/>
    <lineage>
        <taxon>Bacteria</taxon>
        <taxon>Bacillati</taxon>
        <taxon>Bacillota</taxon>
        <taxon>Clostridia</taxon>
        <taxon>Peptostreptococcales</taxon>
        <taxon>Filifactoraceae</taxon>
        <taxon>Acetoanaerobium</taxon>
    </lineage>
</organism>
<dbReference type="RefSeq" id="WP_209661903.1">
    <property type="nucleotide sequence ID" value="NZ_JAGGLI010000043.1"/>
</dbReference>
<evidence type="ECO:0000256" key="3">
    <source>
        <dbReference type="SAM" id="Phobius"/>
    </source>
</evidence>
<gene>
    <name evidence="5" type="ORF">J2Z35_002682</name>
</gene>
<feature type="domain" description="Calcineurin-like phosphoesterase" evidence="4">
    <location>
        <begin position="43"/>
        <end position="208"/>
    </location>
</feature>
<feature type="transmembrane region" description="Helical" evidence="3">
    <location>
        <begin position="5"/>
        <end position="21"/>
    </location>
</feature>
<comment type="caution">
    <text evidence="5">The sequence shown here is derived from an EMBL/GenBank/DDBJ whole genome shotgun (WGS) entry which is preliminary data.</text>
</comment>
<dbReference type="CDD" id="cd07385">
    <property type="entry name" value="MPP_YkuE_C"/>
    <property type="match status" value="1"/>
</dbReference>
<keyword evidence="2" id="KW-0378">Hydrolase</keyword>
<dbReference type="EMBL" id="JAGGLI010000043">
    <property type="protein sequence ID" value="MBP2028844.1"/>
    <property type="molecule type" value="Genomic_DNA"/>
</dbReference>
<evidence type="ECO:0000256" key="1">
    <source>
        <dbReference type="ARBA" id="ARBA00022723"/>
    </source>
</evidence>
<sequence length="273" mass="31272">MKKNLLIFIIIIALMGIFLYYENNHLTVSPYKFKTDNEDMAGLKIVHITDLHNKSFGKNQIKLITLIDSLEPDVVLFTGDIIDARRDGYENALTLMKDLSSKYPLYRILGNHDYSEDGFHITSLLENEDLITLKDEEAVFYYKDIRVSIRGIKDPVAYPSGNREEVYLSSIAMGEKEDYNILLAHRPEYFYEYAKEDYDLVLSGHSHGGQIRLPFIGGIVAPHQGIFPKFDGGLYEEKNTNMIVSRGLGNSLFPFRVFNKPEVVLIEFESQTP</sequence>
<name>A0ABS4KM28_9FIRM</name>
<dbReference type="SUPFAM" id="SSF56300">
    <property type="entry name" value="Metallo-dependent phosphatases"/>
    <property type="match status" value="1"/>
</dbReference>
<keyword evidence="3" id="KW-1133">Transmembrane helix</keyword>
<proteinExistence type="predicted"/>
<dbReference type="PANTHER" id="PTHR31302">
    <property type="entry name" value="TRANSMEMBRANE PROTEIN WITH METALLOPHOSPHOESTERASE DOMAIN-RELATED"/>
    <property type="match status" value="1"/>
</dbReference>
<reference evidence="5 6" key="1">
    <citation type="submission" date="2021-03" db="EMBL/GenBank/DDBJ databases">
        <title>Genomic Encyclopedia of Type Strains, Phase IV (KMG-IV): sequencing the most valuable type-strain genomes for metagenomic binning, comparative biology and taxonomic classification.</title>
        <authorList>
            <person name="Goeker M."/>
        </authorList>
    </citation>
    <scope>NUCLEOTIDE SEQUENCE [LARGE SCALE GENOMIC DNA]</scope>
    <source>
        <strain evidence="5 6">DSM 27512</strain>
    </source>
</reference>
<dbReference type="Pfam" id="PF00149">
    <property type="entry name" value="Metallophos"/>
    <property type="match status" value="1"/>
</dbReference>
<dbReference type="Proteomes" id="UP001314903">
    <property type="component" value="Unassembled WGS sequence"/>
</dbReference>
<protein>
    <submittedName>
        <fullName evidence="5">MPP superfamily phosphohydrolase</fullName>
    </submittedName>
</protein>
<evidence type="ECO:0000313" key="6">
    <source>
        <dbReference type="Proteomes" id="UP001314903"/>
    </source>
</evidence>
<evidence type="ECO:0000259" key="4">
    <source>
        <dbReference type="Pfam" id="PF00149"/>
    </source>
</evidence>
<keyword evidence="3" id="KW-0812">Transmembrane</keyword>
<evidence type="ECO:0000256" key="2">
    <source>
        <dbReference type="ARBA" id="ARBA00022801"/>
    </source>
</evidence>
<dbReference type="InterPro" id="IPR051158">
    <property type="entry name" value="Metallophosphoesterase_sf"/>
</dbReference>
<keyword evidence="1" id="KW-0479">Metal-binding</keyword>
<keyword evidence="3" id="KW-0472">Membrane</keyword>
<dbReference type="Gene3D" id="3.60.21.10">
    <property type="match status" value="1"/>
</dbReference>
<dbReference type="PANTHER" id="PTHR31302:SF31">
    <property type="entry name" value="PHOSPHODIESTERASE YAEI"/>
    <property type="match status" value="1"/>
</dbReference>